<evidence type="ECO:0000313" key="3">
    <source>
        <dbReference type="EMBL" id="ABX00897.1"/>
    </source>
</evidence>
<dbReference type="AlphaFoldDB" id="A9A7E9"/>
<dbReference type="InterPro" id="IPR027417">
    <property type="entry name" value="P-loop_NTPase"/>
</dbReference>
<keyword evidence="1" id="KW-0175">Coiled coil</keyword>
<feature type="coiled-coil region" evidence="1">
    <location>
        <begin position="329"/>
        <end position="424"/>
    </location>
</feature>
<dbReference type="HOGENOM" id="CLU_034463_0_0_2"/>
<name>A9A7E9_METM6</name>
<accession>A9A7E9</accession>
<sequence>MFINSLKISSNDKTIRKIDFNKGINLIVDETPVDTKNETKTGNNVGKTTVLKLIDFCLGANSNKVYLDKESKKDYELVKNFLIKNEILITLVLTKDFECENSEKIIIERNFLSEKKKKICKINGESYTDKTFEGKLRELIFPNLKANKPSFRQIISHNIRYDDDLINNTLKTLGPFAKLIEYETLYLYLLGCTFEKGEEKLVIDKKITQETDYKSRLEKTQDKNAYEVALKIICEEIDELNKKKSTFNLNENFKKDLDDLDSTKYLINRKSSEISSLGLRKSIIEEAQSELRSTKSNIDLDHLKILYQQVSANVSNIQKTFEDLVEYHNTMLEEKIKYISKELPQLEENIKKKQAELDLLLTKEKKLSAILAKSDSIEELEKLISELNEKYHKKGEYETIISQITDAESNIVRLTNEIQNINKDIYSEEFENKVKNQTYKFSSFFSKISDKLYGEQYLLKSKIGDYKGRQIYKFDTFNYNMSSGKKQGEILCFDLAYTLFADSENIPCLHFLLNDKKELMDNKQLVKLKEFLEGKNIQFVASILKHKLPEQLNNEDYFVIKLSQEDKLFKIENQAE</sequence>
<dbReference type="InterPro" id="IPR018760">
    <property type="entry name" value="DUF2326"/>
</dbReference>
<evidence type="ECO:0000256" key="1">
    <source>
        <dbReference type="SAM" id="Coils"/>
    </source>
</evidence>
<dbReference type="EMBL" id="CP000867">
    <property type="protein sequence ID" value="ABX00897.1"/>
    <property type="molecule type" value="Genomic_DNA"/>
</dbReference>
<proteinExistence type="predicted"/>
<dbReference type="eggNOG" id="arCOG00371">
    <property type="taxonomic scope" value="Archaea"/>
</dbReference>
<dbReference type="Pfam" id="PF10088">
    <property type="entry name" value="DUF2326"/>
    <property type="match status" value="1"/>
</dbReference>
<evidence type="ECO:0000259" key="2">
    <source>
        <dbReference type="Pfam" id="PF10088"/>
    </source>
</evidence>
<protein>
    <recommendedName>
        <fullName evidence="2">DUF2326 domain-containing protein</fullName>
    </recommendedName>
</protein>
<feature type="domain" description="DUF2326" evidence="2">
    <location>
        <begin position="448"/>
        <end position="572"/>
    </location>
</feature>
<dbReference type="STRING" id="444158.MmarC6_0073"/>
<dbReference type="KEGG" id="mmx:MmarC6_0073"/>
<gene>
    <name evidence="3" type="ordered locus">MmarC6_0073</name>
</gene>
<organism evidence="3">
    <name type="scientific">Methanococcus maripaludis (strain C6 / ATCC BAA-1332)</name>
    <dbReference type="NCBI Taxonomy" id="444158"/>
    <lineage>
        <taxon>Archaea</taxon>
        <taxon>Methanobacteriati</taxon>
        <taxon>Methanobacteriota</taxon>
        <taxon>Methanomada group</taxon>
        <taxon>Methanococci</taxon>
        <taxon>Methanococcales</taxon>
        <taxon>Methanococcaceae</taxon>
        <taxon>Methanococcus</taxon>
    </lineage>
</organism>
<dbReference type="Gene3D" id="3.40.50.300">
    <property type="entry name" value="P-loop containing nucleotide triphosphate hydrolases"/>
    <property type="match status" value="1"/>
</dbReference>
<dbReference type="SUPFAM" id="SSF52540">
    <property type="entry name" value="P-loop containing nucleoside triphosphate hydrolases"/>
    <property type="match status" value="1"/>
</dbReference>
<reference evidence="3" key="1">
    <citation type="submission" date="2007-10" db="EMBL/GenBank/DDBJ databases">
        <title>Complete sequence of Methanococcus maripaludis C6.</title>
        <authorList>
            <consortium name="US DOE Joint Genome Institute"/>
            <person name="Copeland A."/>
            <person name="Lucas S."/>
            <person name="Lapidus A."/>
            <person name="Barry K."/>
            <person name="Glavina del Rio T."/>
            <person name="Dalin E."/>
            <person name="Tice H."/>
            <person name="Pitluck S."/>
            <person name="Clum A."/>
            <person name="Schmutz J."/>
            <person name="Larimer F."/>
            <person name="Land M."/>
            <person name="Hauser L."/>
            <person name="Kyrpides N."/>
            <person name="Mikhailova N."/>
            <person name="Sieprawska-Lupa M."/>
            <person name="Whitman W.B."/>
            <person name="Richardson P."/>
        </authorList>
    </citation>
    <scope>NUCLEOTIDE SEQUENCE [LARGE SCALE GENOMIC DNA]</scope>
    <source>
        <strain evidence="3">C6</strain>
    </source>
</reference>